<keyword evidence="4" id="KW-0732">Signal</keyword>
<dbReference type="InterPro" id="IPR013783">
    <property type="entry name" value="Ig-like_fold"/>
</dbReference>
<evidence type="ECO:0000259" key="5">
    <source>
        <dbReference type="SMART" id="SM00406"/>
    </source>
</evidence>
<keyword evidence="1" id="KW-0391">Immunity</keyword>
<dbReference type="PANTHER" id="PTHR23266">
    <property type="entry name" value="IMMUNOGLOBULIN HEAVY CHAIN"/>
    <property type="match status" value="1"/>
</dbReference>
<protein>
    <recommendedName>
        <fullName evidence="5">Immunoglobulin V-set domain-containing protein</fullName>
    </recommendedName>
</protein>
<keyword evidence="2" id="KW-1064">Adaptive immunity</keyword>
<dbReference type="GO" id="GO:0019814">
    <property type="term" value="C:immunoglobulin complex"/>
    <property type="evidence" value="ECO:0007669"/>
    <property type="project" value="UniProtKB-KW"/>
</dbReference>
<feature type="signal peptide" evidence="4">
    <location>
        <begin position="1"/>
        <end position="19"/>
    </location>
</feature>
<dbReference type="GeneTree" id="ENSGT01050000244936"/>
<dbReference type="SMART" id="SM00406">
    <property type="entry name" value="IGv"/>
    <property type="match status" value="1"/>
</dbReference>
<dbReference type="InterPro" id="IPR050199">
    <property type="entry name" value="IgHV"/>
</dbReference>
<dbReference type="SUPFAM" id="SSF48726">
    <property type="entry name" value="Immunoglobulin"/>
    <property type="match status" value="1"/>
</dbReference>
<evidence type="ECO:0000313" key="6">
    <source>
        <dbReference type="Ensembl" id="ENSOCUP00000038578.1"/>
    </source>
</evidence>
<dbReference type="GO" id="GO:0005576">
    <property type="term" value="C:extracellular region"/>
    <property type="evidence" value="ECO:0007669"/>
    <property type="project" value="UniProtKB-ARBA"/>
</dbReference>
<evidence type="ECO:0000313" key="7">
    <source>
        <dbReference type="Proteomes" id="UP000001811"/>
    </source>
</evidence>
<dbReference type="Bgee" id="ENSOCUG00000034264">
    <property type="expression patterns" value="Expressed in ovary and 3 other cell types or tissues"/>
</dbReference>
<evidence type="ECO:0000256" key="1">
    <source>
        <dbReference type="ARBA" id="ARBA00022859"/>
    </source>
</evidence>
<organism evidence="6 7">
    <name type="scientific">Oryctolagus cuniculus</name>
    <name type="common">Rabbit</name>
    <dbReference type="NCBI Taxonomy" id="9986"/>
    <lineage>
        <taxon>Eukaryota</taxon>
        <taxon>Metazoa</taxon>
        <taxon>Chordata</taxon>
        <taxon>Craniata</taxon>
        <taxon>Vertebrata</taxon>
        <taxon>Euteleostomi</taxon>
        <taxon>Mammalia</taxon>
        <taxon>Eutheria</taxon>
        <taxon>Euarchontoglires</taxon>
        <taxon>Glires</taxon>
        <taxon>Lagomorpha</taxon>
        <taxon>Leporidae</taxon>
        <taxon>Oryctolagus</taxon>
    </lineage>
</organism>
<dbReference type="AlphaFoldDB" id="A0A5F9CYK4"/>
<evidence type="ECO:0000256" key="4">
    <source>
        <dbReference type="SAM" id="SignalP"/>
    </source>
</evidence>
<name>A0A5F9CYK4_RABIT</name>
<feature type="domain" description="Immunoglobulin V-set" evidence="5">
    <location>
        <begin position="35"/>
        <end position="96"/>
    </location>
</feature>
<dbReference type="Proteomes" id="UP000001811">
    <property type="component" value="Unplaced"/>
</dbReference>
<keyword evidence="7" id="KW-1185">Reference proteome</keyword>
<reference evidence="6 7" key="1">
    <citation type="journal article" date="2011" name="Nature">
        <title>A high-resolution map of human evolutionary constraint using 29 mammals.</title>
        <authorList>
            <person name="Lindblad-Toh K."/>
            <person name="Garber M."/>
            <person name="Zuk O."/>
            <person name="Lin M.F."/>
            <person name="Parker B.J."/>
            <person name="Washietl S."/>
            <person name="Kheradpour P."/>
            <person name="Ernst J."/>
            <person name="Jordan G."/>
            <person name="Mauceli E."/>
            <person name="Ward L.D."/>
            <person name="Lowe C.B."/>
            <person name="Holloway A.K."/>
            <person name="Clamp M."/>
            <person name="Gnerre S."/>
            <person name="Alfoldi J."/>
            <person name="Beal K."/>
            <person name="Chang J."/>
            <person name="Clawson H."/>
            <person name="Cuff J."/>
            <person name="Di Palma F."/>
            <person name="Fitzgerald S."/>
            <person name="Flicek P."/>
            <person name="Guttman M."/>
            <person name="Hubisz M.J."/>
            <person name="Jaffe D.B."/>
            <person name="Jungreis I."/>
            <person name="Kent W.J."/>
            <person name="Kostka D."/>
            <person name="Lara M."/>
            <person name="Martins A.L."/>
            <person name="Massingham T."/>
            <person name="Moltke I."/>
            <person name="Raney B.J."/>
            <person name="Rasmussen M.D."/>
            <person name="Robinson J."/>
            <person name="Stark A."/>
            <person name="Vilella A.J."/>
            <person name="Wen J."/>
            <person name="Xie X."/>
            <person name="Zody M.C."/>
            <person name="Baldwin J."/>
            <person name="Bloom T."/>
            <person name="Chin C.W."/>
            <person name="Heiman D."/>
            <person name="Nicol R."/>
            <person name="Nusbaum C."/>
            <person name="Young S."/>
            <person name="Wilkinson J."/>
            <person name="Worley K.C."/>
            <person name="Kovar C.L."/>
            <person name="Muzny D.M."/>
            <person name="Gibbs R.A."/>
            <person name="Cree A."/>
            <person name="Dihn H.H."/>
            <person name="Fowler G."/>
            <person name="Jhangiani S."/>
            <person name="Joshi V."/>
            <person name="Lee S."/>
            <person name="Lewis L.R."/>
            <person name="Nazareth L.V."/>
            <person name="Okwuonu G."/>
            <person name="Santibanez J."/>
            <person name="Warren W.C."/>
            <person name="Mardis E.R."/>
            <person name="Weinstock G.M."/>
            <person name="Wilson R.K."/>
            <person name="Delehaunty K."/>
            <person name="Dooling D."/>
            <person name="Fronik C."/>
            <person name="Fulton L."/>
            <person name="Fulton B."/>
            <person name="Graves T."/>
            <person name="Minx P."/>
            <person name="Sodergren E."/>
            <person name="Birney E."/>
            <person name="Margulies E.H."/>
            <person name="Herrero J."/>
            <person name="Green E.D."/>
            <person name="Haussler D."/>
            <person name="Siepel A."/>
            <person name="Goldman N."/>
            <person name="Pollard K.S."/>
            <person name="Pedersen J.S."/>
            <person name="Lander E.S."/>
            <person name="Kellis M."/>
        </authorList>
    </citation>
    <scope>NUCLEOTIDE SEQUENCE [LARGE SCALE GENOMIC DNA]</scope>
    <source>
        <strain evidence="7">Thorbecke</strain>
        <strain evidence="6">Thorbecke inbred</strain>
    </source>
</reference>
<dbReference type="PaxDb" id="9986-ENSOCUP00000012628"/>
<dbReference type="Gene3D" id="2.60.40.10">
    <property type="entry name" value="Immunoglobulins"/>
    <property type="match status" value="1"/>
</dbReference>
<dbReference type="Ensembl" id="ENSOCUT00000051300.1">
    <property type="protein sequence ID" value="ENSOCUP00000038578.1"/>
    <property type="gene ID" value="ENSOCUG00000034264.1"/>
</dbReference>
<reference evidence="6" key="2">
    <citation type="submission" date="2025-05" db="UniProtKB">
        <authorList>
            <consortium name="Ensembl"/>
        </authorList>
    </citation>
    <scope>IDENTIFICATION</scope>
    <source>
        <strain evidence="6">Thorbecke</strain>
    </source>
</reference>
<dbReference type="InterPro" id="IPR013106">
    <property type="entry name" value="Ig_V-set"/>
</dbReference>
<evidence type="ECO:0000256" key="2">
    <source>
        <dbReference type="ARBA" id="ARBA00023130"/>
    </source>
</evidence>
<keyword evidence="3" id="KW-1280">Immunoglobulin</keyword>
<sequence length="97" mass="10446">METGLRWLLLVAVLKGLQCQSVEESGGGLVKPGGSLKLSCKASVFTISSYSMQWVCQAPGKGLKWITYINTGSGSAYYASWVNGRFTISSNTRCLCN</sequence>
<evidence type="ECO:0000256" key="3">
    <source>
        <dbReference type="ARBA" id="ARBA00043265"/>
    </source>
</evidence>
<accession>A0A5F9CYK4</accession>
<dbReference type="SMR" id="A0A5F9CYK4"/>
<dbReference type="GO" id="GO:0002250">
    <property type="term" value="P:adaptive immune response"/>
    <property type="evidence" value="ECO:0007669"/>
    <property type="project" value="UniProtKB-KW"/>
</dbReference>
<dbReference type="Ensembl" id="ENSOCUT00000038789.1">
    <property type="protein sequence ID" value="ENSOCUP00000043001.1"/>
    <property type="gene ID" value="ENSOCUG00000034264.1"/>
</dbReference>
<proteinExistence type="predicted"/>
<feature type="chain" id="PRO_5044621541" description="Immunoglobulin V-set domain-containing protein" evidence="4">
    <location>
        <begin position="20"/>
        <end position="97"/>
    </location>
</feature>
<dbReference type="InterPro" id="IPR036179">
    <property type="entry name" value="Ig-like_dom_sf"/>
</dbReference>